<comment type="caution">
    <text evidence="3">The sequence shown here is derived from an EMBL/GenBank/DDBJ whole genome shotgun (WGS) entry which is preliminary data.</text>
</comment>
<dbReference type="Gene3D" id="3.10.10.10">
    <property type="entry name" value="HIV Type 1 Reverse Transcriptase, subunit A, domain 1"/>
    <property type="match status" value="1"/>
</dbReference>
<dbReference type="PANTHER" id="PTHR33050:SF7">
    <property type="entry name" value="RIBONUCLEASE H"/>
    <property type="match status" value="1"/>
</dbReference>
<feature type="domain" description="Reverse transcriptase" evidence="2">
    <location>
        <begin position="315"/>
        <end position="498"/>
    </location>
</feature>
<dbReference type="PANTHER" id="PTHR33050">
    <property type="entry name" value="REVERSE TRANSCRIPTASE DOMAIN-CONTAINING PROTEIN"/>
    <property type="match status" value="1"/>
</dbReference>
<dbReference type="Pfam" id="PF00078">
    <property type="entry name" value="RVT_1"/>
    <property type="match status" value="1"/>
</dbReference>
<feature type="compositionally biased region" description="Basic and acidic residues" evidence="1">
    <location>
        <begin position="46"/>
        <end position="62"/>
    </location>
</feature>
<dbReference type="InterPro" id="IPR000477">
    <property type="entry name" value="RT_dom"/>
</dbReference>
<dbReference type="EMBL" id="VSWD01000002">
    <property type="protein sequence ID" value="KAK3107554.1"/>
    <property type="molecule type" value="Genomic_DNA"/>
</dbReference>
<dbReference type="CDD" id="cd03714">
    <property type="entry name" value="RT_DIRS1"/>
    <property type="match status" value="1"/>
</dbReference>
<feature type="compositionally biased region" description="Basic residues" evidence="1">
    <location>
        <begin position="302"/>
        <end position="314"/>
    </location>
</feature>
<name>A0AA89CB00_PINIB</name>
<gene>
    <name evidence="3" type="ORF">FSP39_017211</name>
</gene>
<dbReference type="SUPFAM" id="SSF56672">
    <property type="entry name" value="DNA/RNA polymerases"/>
    <property type="match status" value="1"/>
</dbReference>
<dbReference type="GO" id="GO:0006259">
    <property type="term" value="P:DNA metabolic process"/>
    <property type="evidence" value="ECO:0007669"/>
    <property type="project" value="UniProtKB-ARBA"/>
</dbReference>
<evidence type="ECO:0000259" key="2">
    <source>
        <dbReference type="PROSITE" id="PS50878"/>
    </source>
</evidence>
<dbReference type="AlphaFoldDB" id="A0AA89CB00"/>
<dbReference type="Gene3D" id="3.30.420.10">
    <property type="entry name" value="Ribonuclease H-like superfamily/Ribonuclease H"/>
    <property type="match status" value="1"/>
</dbReference>
<dbReference type="InterPro" id="IPR052055">
    <property type="entry name" value="Hepadnavirus_pol/RT"/>
</dbReference>
<keyword evidence="4" id="KW-1185">Reference proteome</keyword>
<protein>
    <recommendedName>
        <fullName evidence="2">Reverse transcriptase domain-containing protein</fullName>
    </recommendedName>
</protein>
<dbReference type="Gene3D" id="3.30.70.270">
    <property type="match status" value="1"/>
</dbReference>
<feature type="region of interest" description="Disordered" evidence="1">
    <location>
        <begin position="266"/>
        <end position="321"/>
    </location>
</feature>
<dbReference type="Proteomes" id="UP001186944">
    <property type="component" value="Unassembled WGS sequence"/>
</dbReference>
<dbReference type="PROSITE" id="PS50878">
    <property type="entry name" value="RT_POL"/>
    <property type="match status" value="1"/>
</dbReference>
<sequence length="924" mass="106163">MMTDRESDFSESNESRRTKVETRRSPAFQARRHGADESASSESESDYYHSDDDHYADFATDHSDEDGSQGEDDSRERFDPTVGDQIDKLTGGMRDYVYKHFTRHIKDEVIKEKILKETPIPSNAVFTTPLMDDFVEELIDDKKAIMYTKIHDGSLKFVQKRIGHVMGPLSKIWKTVQKGVDGDESTSMGIDELLQLIEKTILLLGQANVACLYERRLNVLSKIFGDAKKARKSIFTNETLFIEGTQGKLLGEDYYKVLERHSKSRKRAREISDSLGKGKAPKRRKTVDERRSYDQPQSQRRQPFRRGPSRKMQRGGRTSTYRRTYQAQSNIFIRQKKDGGLRPIFNLKGLNKHIQYHHFKMEGFLTVKNLIQKGDYMVKVDLKDAYLSILIHEDHRKYLRFLNSEGQTLQFRSLPFGLASGPRLFTKIMKPLVAFLRRIGIRLVIYLDDILIMNQSQDALQRDRDSLIWILQNLGFVINWKKSQLTPTPNLEFLGFLIDSVMMKVTLPENKIHKILDKCNQALNKREITIQELASLVGLLNASRDAIVPTTLYVREMQMHQTKQLLLAKNYQSKIKLSKACKEEIKWWINHVQEHNGKQLLTPSPDLMIESDASNLGWGAVCQDMKMGGPWSKEEKKLHINALELKAAHLALKSVAKNKTDMLVHIKMDNITAVAHINKMGGTKSPTLNQITKEIWEFCLKREITLTAEYLPGLMNTRADWESRHVKSSSQWKLNVMIFKQLNKVWGPILIDLFADRLNNQTPAYFSWRPDPGALGIDAFMKHWGQLKAYAFPPFCLIPRVLAKVMKDKAKIVIITPSWQTQAAYPMLLSMAVDCPILLPPMKNLLTSPEGQAHPLILDSTLKLVAWKVSGEKQEQEDFRMKLQTSWWNHGERELRPLTTPAGNTGVAGVVRGTWIPFRPLWSM</sequence>
<evidence type="ECO:0000313" key="3">
    <source>
        <dbReference type="EMBL" id="KAK3107554.1"/>
    </source>
</evidence>
<dbReference type="CDD" id="cd09275">
    <property type="entry name" value="RNase_HI_RT_DIRS1"/>
    <property type="match status" value="1"/>
</dbReference>
<dbReference type="InterPro" id="IPR043128">
    <property type="entry name" value="Rev_trsase/Diguanyl_cyclase"/>
</dbReference>
<evidence type="ECO:0000313" key="4">
    <source>
        <dbReference type="Proteomes" id="UP001186944"/>
    </source>
</evidence>
<evidence type="ECO:0000256" key="1">
    <source>
        <dbReference type="SAM" id="MobiDB-lite"/>
    </source>
</evidence>
<feature type="compositionally biased region" description="Basic and acidic residues" evidence="1">
    <location>
        <begin position="1"/>
        <end position="24"/>
    </location>
</feature>
<dbReference type="InterPro" id="IPR043502">
    <property type="entry name" value="DNA/RNA_pol_sf"/>
</dbReference>
<accession>A0AA89CB00</accession>
<proteinExistence type="predicted"/>
<dbReference type="GO" id="GO:0003676">
    <property type="term" value="F:nucleic acid binding"/>
    <property type="evidence" value="ECO:0007669"/>
    <property type="project" value="InterPro"/>
</dbReference>
<feature type="region of interest" description="Disordered" evidence="1">
    <location>
        <begin position="1"/>
        <end position="85"/>
    </location>
</feature>
<dbReference type="InterPro" id="IPR036397">
    <property type="entry name" value="RNaseH_sf"/>
</dbReference>
<organism evidence="3 4">
    <name type="scientific">Pinctada imbricata</name>
    <name type="common">Atlantic pearl-oyster</name>
    <name type="synonym">Pinctada martensii</name>
    <dbReference type="NCBI Taxonomy" id="66713"/>
    <lineage>
        <taxon>Eukaryota</taxon>
        <taxon>Metazoa</taxon>
        <taxon>Spiralia</taxon>
        <taxon>Lophotrochozoa</taxon>
        <taxon>Mollusca</taxon>
        <taxon>Bivalvia</taxon>
        <taxon>Autobranchia</taxon>
        <taxon>Pteriomorphia</taxon>
        <taxon>Pterioida</taxon>
        <taxon>Pterioidea</taxon>
        <taxon>Pteriidae</taxon>
        <taxon>Pinctada</taxon>
    </lineage>
</organism>
<reference evidence="3" key="1">
    <citation type="submission" date="2019-08" db="EMBL/GenBank/DDBJ databases">
        <title>The improved chromosome-level genome for the pearl oyster Pinctada fucata martensii using PacBio sequencing and Hi-C.</title>
        <authorList>
            <person name="Zheng Z."/>
        </authorList>
    </citation>
    <scope>NUCLEOTIDE SEQUENCE</scope>
    <source>
        <strain evidence="3">ZZ-2019</strain>
        <tissue evidence="3">Adductor muscle</tissue>
    </source>
</reference>